<dbReference type="PANTHER" id="PTHR15351">
    <property type="entry name" value="ERLIN (ER LIPID RAFT ASSOCIATED PROTEIN) HOMOLOG"/>
    <property type="match status" value="1"/>
</dbReference>
<dbReference type="GO" id="GO:0015485">
    <property type="term" value="F:cholesterol binding"/>
    <property type="evidence" value="ECO:0007669"/>
    <property type="project" value="TreeGrafter"/>
</dbReference>
<keyword evidence="7 9" id="KW-0472">Membrane</keyword>
<accession>A0A8S1HU46</accession>
<evidence type="ECO:0000259" key="10">
    <source>
        <dbReference type="SMART" id="SM00244"/>
    </source>
</evidence>
<gene>
    <name evidence="11" type="ORF">CAUJ_LOCUS12469</name>
</gene>
<evidence type="ECO:0000256" key="7">
    <source>
        <dbReference type="ARBA" id="ARBA00023136"/>
    </source>
</evidence>
<dbReference type="EMBL" id="CAJGYM010000074">
    <property type="protein sequence ID" value="CAD6196555.1"/>
    <property type="molecule type" value="Genomic_DNA"/>
</dbReference>
<evidence type="ECO:0000313" key="11">
    <source>
        <dbReference type="EMBL" id="CAD6196555.1"/>
    </source>
</evidence>
<protein>
    <recommendedName>
        <fullName evidence="10">Band 7 domain-containing protein</fullName>
    </recommendedName>
</protein>
<dbReference type="GO" id="GO:0032933">
    <property type="term" value="P:SREBP signaling pathway"/>
    <property type="evidence" value="ECO:0007669"/>
    <property type="project" value="TreeGrafter"/>
</dbReference>
<feature type="domain" description="Band 7" evidence="10">
    <location>
        <begin position="58"/>
        <end position="221"/>
    </location>
</feature>
<keyword evidence="4" id="KW-0256">Endoplasmic reticulum</keyword>
<dbReference type="Proteomes" id="UP000835052">
    <property type="component" value="Unassembled WGS sequence"/>
</dbReference>
<evidence type="ECO:0000256" key="2">
    <source>
        <dbReference type="ARBA" id="ARBA00008164"/>
    </source>
</evidence>
<feature type="transmembrane region" description="Helical" evidence="9">
    <location>
        <begin position="38"/>
        <end position="59"/>
    </location>
</feature>
<evidence type="ECO:0000256" key="4">
    <source>
        <dbReference type="ARBA" id="ARBA00022824"/>
    </source>
</evidence>
<dbReference type="OrthoDB" id="77368at2759"/>
<comment type="similarity">
    <text evidence="2">Belongs to the band 7/mec-2 family.</text>
</comment>
<dbReference type="GO" id="GO:0031625">
    <property type="term" value="F:ubiquitin protein ligase binding"/>
    <property type="evidence" value="ECO:0007669"/>
    <property type="project" value="InterPro"/>
</dbReference>
<organism evidence="11 12">
    <name type="scientific">Caenorhabditis auriculariae</name>
    <dbReference type="NCBI Taxonomy" id="2777116"/>
    <lineage>
        <taxon>Eukaryota</taxon>
        <taxon>Metazoa</taxon>
        <taxon>Ecdysozoa</taxon>
        <taxon>Nematoda</taxon>
        <taxon>Chromadorea</taxon>
        <taxon>Rhabditida</taxon>
        <taxon>Rhabditina</taxon>
        <taxon>Rhabditomorpha</taxon>
        <taxon>Rhabditoidea</taxon>
        <taxon>Rhabditidae</taxon>
        <taxon>Peloderinae</taxon>
        <taxon>Caenorhabditis</taxon>
    </lineage>
</organism>
<dbReference type="SMART" id="SM00244">
    <property type="entry name" value="PHB"/>
    <property type="match status" value="1"/>
</dbReference>
<keyword evidence="5" id="KW-0735">Signal-anchor</keyword>
<comment type="subcellular location">
    <subcellularLocation>
        <location evidence="1">Endoplasmic reticulum membrane</location>
        <topology evidence="1">Single-pass type II membrane protein</topology>
    </subcellularLocation>
</comment>
<evidence type="ECO:0000256" key="3">
    <source>
        <dbReference type="ARBA" id="ARBA00022692"/>
    </source>
</evidence>
<keyword evidence="3 9" id="KW-0812">Transmembrane</keyword>
<dbReference type="InterPro" id="IPR033294">
    <property type="entry name" value="Erlin1/2"/>
</dbReference>
<evidence type="ECO:0000313" key="12">
    <source>
        <dbReference type="Proteomes" id="UP000835052"/>
    </source>
</evidence>
<evidence type="ECO:0000256" key="5">
    <source>
        <dbReference type="ARBA" id="ARBA00022968"/>
    </source>
</evidence>
<comment type="caution">
    <text evidence="11">The sequence shown here is derived from an EMBL/GenBank/DDBJ whole genome shotgun (WGS) entry which is preliminary data.</text>
</comment>
<sequence length="312" mass="36056">MLSTTHLTSPEHQNDIREATTRRIRRQTMADDYCCCDAWRPTIFIFSIFISLMIILFLCTHQVQEGNVAVYYRGGVLLDTVNGPGFHYKLPFVTSFKIVKVVPREFLISDVRCGTSSGIVLVFEMIKVISQLQINAVHEIVKHYSVNYEKLLIDEKIRLQINHFCSNRTVHEVYVDDFGRIGEILRNILNGDLLPNIEIMGVRVEKPTIPRLIRDNYEQMEIEKTRVSIALEHRKAVETEAETKKNKAIIEAETVAKVATIQNRIEIDQKKKEWEMKKFEAAKVEEKQRAAADLTYYLVQKEAMGNKKLLTP</sequence>
<name>A0A8S1HU46_9PELO</name>
<dbReference type="Pfam" id="PF01145">
    <property type="entry name" value="Band_7"/>
    <property type="match status" value="1"/>
</dbReference>
<dbReference type="PANTHER" id="PTHR15351:SF3">
    <property type="entry name" value="ERLIN"/>
    <property type="match status" value="1"/>
</dbReference>
<reference evidence="11" key="1">
    <citation type="submission" date="2020-10" db="EMBL/GenBank/DDBJ databases">
        <authorList>
            <person name="Kikuchi T."/>
        </authorList>
    </citation>
    <scope>NUCLEOTIDE SEQUENCE</scope>
    <source>
        <strain evidence="11">NKZ352</strain>
    </source>
</reference>
<dbReference type="GO" id="GO:0005789">
    <property type="term" value="C:endoplasmic reticulum membrane"/>
    <property type="evidence" value="ECO:0007669"/>
    <property type="project" value="UniProtKB-SubCell"/>
</dbReference>
<keyword evidence="12" id="KW-1185">Reference proteome</keyword>
<keyword evidence="6 9" id="KW-1133">Transmembrane helix</keyword>
<evidence type="ECO:0000256" key="8">
    <source>
        <dbReference type="ARBA" id="ARBA00023180"/>
    </source>
</evidence>
<evidence type="ECO:0000256" key="1">
    <source>
        <dbReference type="ARBA" id="ARBA00004648"/>
    </source>
</evidence>
<dbReference type="AlphaFoldDB" id="A0A8S1HU46"/>
<evidence type="ECO:0000256" key="9">
    <source>
        <dbReference type="SAM" id="Phobius"/>
    </source>
</evidence>
<evidence type="ECO:0000256" key="6">
    <source>
        <dbReference type="ARBA" id="ARBA00022989"/>
    </source>
</evidence>
<dbReference type="InterPro" id="IPR001107">
    <property type="entry name" value="Band_7"/>
</dbReference>
<proteinExistence type="inferred from homology"/>
<keyword evidence="8" id="KW-0325">Glycoprotein</keyword>